<dbReference type="Gene3D" id="4.10.60.10">
    <property type="entry name" value="Zinc finger, CCHC-type"/>
    <property type="match status" value="1"/>
</dbReference>
<evidence type="ECO:0000259" key="7">
    <source>
        <dbReference type="PROSITE" id="PS50158"/>
    </source>
</evidence>
<dbReference type="GO" id="GO:0061630">
    <property type="term" value="F:ubiquitin protein ligase activity"/>
    <property type="evidence" value="ECO:0007669"/>
    <property type="project" value="InterPro"/>
</dbReference>
<evidence type="ECO:0000256" key="5">
    <source>
        <dbReference type="SAM" id="Phobius"/>
    </source>
</evidence>
<name>A0A672FU25_SALFA</name>
<feature type="domain" description="RING-type" evidence="6">
    <location>
        <begin position="156"/>
        <end position="196"/>
    </location>
</feature>
<evidence type="ECO:0000256" key="4">
    <source>
        <dbReference type="PROSITE-ProRule" id="PRU00047"/>
    </source>
</evidence>
<dbReference type="InterPro" id="IPR001841">
    <property type="entry name" value="Znf_RING"/>
</dbReference>
<sequence length="280" mass="31399">YICIQQVDDQNSTLSLFSKMTNLADVDVPEEDKLKVMMSQSVCDSMNLTKKPGNLPESYTCYRCGLSGHHIRNCPTIGVNIHDTPVKIKKSTGIPRSFMVEVDDPGMKGAMLTSCGRYAIPVIDAEAYAIGKKEKPLFSVQESESEEDPIPDELLCLICRDLLCDSVVIPCCGNSYCDDCIRTALLDSEDHVCPTCGQSDVSPDTLIANKFLRQVNTGRQKFWAQISPMFCFLCCYLIVFVVLSLYGLTKLNNNFLFVRQRFNVSSCVYTLLFVYIWPVK</sequence>
<dbReference type="AlphaFoldDB" id="A0A672FU25"/>
<dbReference type="PANTHER" id="PTHR15439">
    <property type="entry name" value="RETINOBLASTOMA-BINDING PROTEIN 6"/>
    <property type="match status" value="1"/>
</dbReference>
<dbReference type="InterPro" id="IPR033489">
    <property type="entry name" value="RBBP6"/>
</dbReference>
<dbReference type="InterPro" id="IPR001878">
    <property type="entry name" value="Znf_CCHC"/>
</dbReference>
<evidence type="ECO:0000256" key="2">
    <source>
        <dbReference type="ARBA" id="ARBA00022771"/>
    </source>
</evidence>
<dbReference type="OMA" id="SVVIPCC"/>
<dbReference type="Pfam" id="PF13696">
    <property type="entry name" value="zf-CCHC_2"/>
    <property type="match status" value="1"/>
</dbReference>
<keyword evidence="9" id="KW-1185">Reference proteome</keyword>
<evidence type="ECO:0000256" key="1">
    <source>
        <dbReference type="ARBA" id="ARBA00022723"/>
    </source>
</evidence>
<dbReference type="Gene3D" id="3.30.40.10">
    <property type="entry name" value="Zinc/RING finger domain, C3HC4 (zinc finger)"/>
    <property type="match status" value="1"/>
</dbReference>
<keyword evidence="1" id="KW-0479">Metal-binding</keyword>
<dbReference type="GO" id="GO:0005634">
    <property type="term" value="C:nucleus"/>
    <property type="evidence" value="ECO:0007669"/>
    <property type="project" value="TreeGrafter"/>
</dbReference>
<dbReference type="SUPFAM" id="SSF57756">
    <property type="entry name" value="Retrovirus zinc finger-like domains"/>
    <property type="match status" value="1"/>
</dbReference>
<dbReference type="PANTHER" id="PTHR15439:SF0">
    <property type="entry name" value="CELL DIVISION CYCLE AND APOPTOSIS REGULATOR PROTEIN 1-RELATED"/>
    <property type="match status" value="1"/>
</dbReference>
<keyword evidence="5" id="KW-0812">Transmembrane</keyword>
<evidence type="ECO:0000256" key="3">
    <source>
        <dbReference type="ARBA" id="ARBA00022833"/>
    </source>
</evidence>
<dbReference type="Ensembl" id="ENSSFAT00005002260.1">
    <property type="protein sequence ID" value="ENSSFAP00005002124.1"/>
    <property type="gene ID" value="ENSSFAG00005001459.1"/>
</dbReference>
<dbReference type="InterPro" id="IPR013083">
    <property type="entry name" value="Znf_RING/FYVE/PHD"/>
</dbReference>
<evidence type="ECO:0000259" key="6">
    <source>
        <dbReference type="PROSITE" id="PS50089"/>
    </source>
</evidence>
<evidence type="ECO:0000313" key="9">
    <source>
        <dbReference type="Proteomes" id="UP000472267"/>
    </source>
</evidence>
<dbReference type="GO" id="GO:0003676">
    <property type="term" value="F:nucleic acid binding"/>
    <property type="evidence" value="ECO:0007669"/>
    <property type="project" value="InterPro"/>
</dbReference>
<dbReference type="Proteomes" id="UP000472267">
    <property type="component" value="Chromosome 4"/>
</dbReference>
<reference evidence="8" key="3">
    <citation type="submission" date="2025-09" db="UniProtKB">
        <authorList>
            <consortium name="Ensembl"/>
        </authorList>
    </citation>
    <scope>IDENTIFICATION</scope>
</reference>
<dbReference type="InterPro" id="IPR036875">
    <property type="entry name" value="Znf_CCHC_sf"/>
</dbReference>
<dbReference type="PROSITE" id="PS50089">
    <property type="entry name" value="ZF_RING_2"/>
    <property type="match status" value="1"/>
</dbReference>
<feature type="transmembrane region" description="Helical" evidence="5">
    <location>
        <begin position="222"/>
        <end position="248"/>
    </location>
</feature>
<reference evidence="8" key="2">
    <citation type="submission" date="2025-08" db="UniProtKB">
        <authorList>
            <consortium name="Ensembl"/>
        </authorList>
    </citation>
    <scope>IDENTIFICATION</scope>
</reference>
<feature type="transmembrane region" description="Helical" evidence="5">
    <location>
        <begin position="260"/>
        <end position="277"/>
    </location>
</feature>
<keyword evidence="5" id="KW-0472">Membrane</keyword>
<keyword evidence="5" id="KW-1133">Transmembrane helix</keyword>
<keyword evidence="3" id="KW-0862">Zinc</keyword>
<proteinExistence type="predicted"/>
<dbReference type="GO" id="GO:0006397">
    <property type="term" value="P:mRNA processing"/>
    <property type="evidence" value="ECO:0007669"/>
    <property type="project" value="InterPro"/>
</dbReference>
<dbReference type="GO" id="GO:0008270">
    <property type="term" value="F:zinc ion binding"/>
    <property type="evidence" value="ECO:0007669"/>
    <property type="project" value="UniProtKB-KW"/>
</dbReference>
<organism evidence="8 9">
    <name type="scientific">Salarias fasciatus</name>
    <name type="common">Jewelled blenny</name>
    <name type="synonym">Blennius fasciatus</name>
    <dbReference type="NCBI Taxonomy" id="181472"/>
    <lineage>
        <taxon>Eukaryota</taxon>
        <taxon>Metazoa</taxon>
        <taxon>Chordata</taxon>
        <taxon>Craniata</taxon>
        <taxon>Vertebrata</taxon>
        <taxon>Euteleostomi</taxon>
        <taxon>Actinopterygii</taxon>
        <taxon>Neopterygii</taxon>
        <taxon>Teleostei</taxon>
        <taxon>Neoteleostei</taxon>
        <taxon>Acanthomorphata</taxon>
        <taxon>Ovalentaria</taxon>
        <taxon>Blenniimorphae</taxon>
        <taxon>Blenniiformes</taxon>
        <taxon>Blennioidei</taxon>
        <taxon>Blenniidae</taxon>
        <taxon>Salariinae</taxon>
        <taxon>Salarias</taxon>
    </lineage>
</organism>
<dbReference type="GO" id="GO:0006511">
    <property type="term" value="P:ubiquitin-dependent protein catabolic process"/>
    <property type="evidence" value="ECO:0007669"/>
    <property type="project" value="TreeGrafter"/>
</dbReference>
<dbReference type="InterPro" id="IPR025829">
    <property type="entry name" value="Zn_knuckle_CX2CX3GHX4C"/>
</dbReference>
<dbReference type="SMART" id="SM00343">
    <property type="entry name" value="ZnF_C2HC"/>
    <property type="match status" value="1"/>
</dbReference>
<reference evidence="8" key="1">
    <citation type="submission" date="2019-06" db="EMBL/GenBank/DDBJ databases">
        <authorList>
            <consortium name="Wellcome Sanger Institute Data Sharing"/>
        </authorList>
    </citation>
    <scope>NUCLEOTIDE SEQUENCE [LARGE SCALE GENOMIC DNA]</scope>
</reference>
<dbReference type="SUPFAM" id="SSF57850">
    <property type="entry name" value="RING/U-box"/>
    <property type="match status" value="1"/>
</dbReference>
<dbReference type="GO" id="GO:0016567">
    <property type="term" value="P:protein ubiquitination"/>
    <property type="evidence" value="ECO:0007669"/>
    <property type="project" value="InterPro"/>
</dbReference>
<keyword evidence="2 4" id="KW-0863">Zinc-finger</keyword>
<dbReference type="InParanoid" id="A0A672FU25"/>
<accession>A0A672FU25</accession>
<protein>
    <recommendedName>
        <fullName evidence="10">RBBP6 ligase</fullName>
    </recommendedName>
</protein>
<feature type="domain" description="CCHC-type" evidence="7">
    <location>
        <begin position="61"/>
        <end position="75"/>
    </location>
</feature>
<dbReference type="CDD" id="cd16620">
    <property type="entry name" value="vRING-HC-C4C4_RBBP6"/>
    <property type="match status" value="1"/>
</dbReference>
<evidence type="ECO:0008006" key="10">
    <source>
        <dbReference type="Google" id="ProtNLM"/>
    </source>
</evidence>
<dbReference type="PROSITE" id="PS50158">
    <property type="entry name" value="ZF_CCHC"/>
    <property type="match status" value="1"/>
</dbReference>
<evidence type="ECO:0000313" key="8">
    <source>
        <dbReference type="Ensembl" id="ENSSFAP00005002124.1"/>
    </source>
</evidence>